<evidence type="ECO:0000313" key="8">
    <source>
        <dbReference type="EMBL" id="CUU25493.1"/>
    </source>
</evidence>
<organism evidence="8 9">
    <name type="scientific">Duffyella gerundensis</name>
    <dbReference type="NCBI Taxonomy" id="1619313"/>
    <lineage>
        <taxon>Bacteria</taxon>
        <taxon>Pseudomonadati</taxon>
        <taxon>Pseudomonadota</taxon>
        <taxon>Gammaproteobacteria</taxon>
        <taxon>Enterobacterales</taxon>
        <taxon>Erwiniaceae</taxon>
        <taxon>Duffyella</taxon>
    </lineage>
</organism>
<gene>
    <name evidence="8" type="ORF">EM595_3262</name>
</gene>
<keyword evidence="4 6" id="KW-1133">Transmembrane helix</keyword>
<dbReference type="Pfam" id="PF01478">
    <property type="entry name" value="Peptidase_A24"/>
    <property type="match status" value="1"/>
</dbReference>
<dbReference type="PANTHER" id="PTHR36506">
    <property type="entry name" value="PREFLAGELLIN PEPTIDASE"/>
    <property type="match status" value="1"/>
</dbReference>
<dbReference type="PANTHER" id="PTHR36506:SF1">
    <property type="entry name" value="PREFLAGELLIN PEPTIDASE"/>
    <property type="match status" value="1"/>
</dbReference>
<dbReference type="Gene3D" id="1.20.120.1220">
    <property type="match status" value="1"/>
</dbReference>
<evidence type="ECO:0000256" key="2">
    <source>
        <dbReference type="ARBA" id="ARBA00022475"/>
    </source>
</evidence>
<dbReference type="OrthoDB" id="5687582at2"/>
<feature type="domain" description="Prepilin type IV endopeptidase peptidase" evidence="7">
    <location>
        <begin position="11"/>
        <end position="109"/>
    </location>
</feature>
<dbReference type="InterPro" id="IPR052218">
    <property type="entry name" value="Preflagellin_Peptidase"/>
</dbReference>
<keyword evidence="2" id="KW-1003">Cell membrane</keyword>
<dbReference type="KEGG" id="ege:EM595_3262"/>
<dbReference type="STRING" id="1619313.EM595_3262"/>
<dbReference type="InterPro" id="IPR000045">
    <property type="entry name" value="Prepilin_IV_endopep_pep"/>
</dbReference>
<proteinExistence type="predicted"/>
<name>A0A0U5L8S7_9GAMM</name>
<sequence>MDWWIKLDFFFVSLLLLYIAWKDITTRIISHFSLLMLISLFIPLFIMQEKMPNIAAAFIVFILCFILFMFHTMGGGDVKLLTILSLAFFNSFLLTFLITTLLFGGVIAIVGLIAFRRSTLDHGVPYAVAMSLAFILIYPTTIAVQ</sequence>
<dbReference type="RefSeq" id="WP_067434441.1">
    <property type="nucleotide sequence ID" value="NZ_CP072598.1"/>
</dbReference>
<feature type="transmembrane region" description="Helical" evidence="6">
    <location>
        <begin position="92"/>
        <end position="114"/>
    </location>
</feature>
<dbReference type="GO" id="GO:0005886">
    <property type="term" value="C:plasma membrane"/>
    <property type="evidence" value="ECO:0007669"/>
    <property type="project" value="UniProtKB-SubCell"/>
</dbReference>
<feature type="transmembrane region" description="Helical" evidence="6">
    <location>
        <begin position="126"/>
        <end position="144"/>
    </location>
</feature>
<evidence type="ECO:0000256" key="3">
    <source>
        <dbReference type="ARBA" id="ARBA00022692"/>
    </source>
</evidence>
<evidence type="ECO:0000256" key="6">
    <source>
        <dbReference type="SAM" id="Phobius"/>
    </source>
</evidence>
<comment type="subcellular location">
    <subcellularLocation>
        <location evidence="1">Cell membrane</location>
        <topology evidence="1">Multi-pass membrane protein</topology>
    </subcellularLocation>
</comment>
<keyword evidence="9" id="KW-1185">Reference proteome</keyword>
<evidence type="ECO:0000259" key="7">
    <source>
        <dbReference type="Pfam" id="PF01478"/>
    </source>
</evidence>
<protein>
    <submittedName>
        <fullName evidence="8">Putative membrane protein</fullName>
    </submittedName>
</protein>
<dbReference type="GO" id="GO:0004190">
    <property type="term" value="F:aspartic-type endopeptidase activity"/>
    <property type="evidence" value="ECO:0007669"/>
    <property type="project" value="InterPro"/>
</dbReference>
<dbReference type="Proteomes" id="UP000059419">
    <property type="component" value="Chromosome 1"/>
</dbReference>
<keyword evidence="5 6" id="KW-0472">Membrane</keyword>
<evidence type="ECO:0000256" key="1">
    <source>
        <dbReference type="ARBA" id="ARBA00004651"/>
    </source>
</evidence>
<reference evidence="9" key="1">
    <citation type="submission" date="2015-11" db="EMBL/GenBank/DDBJ databases">
        <authorList>
            <person name="Blom J."/>
        </authorList>
    </citation>
    <scope>NUCLEOTIDE SEQUENCE [LARGE SCALE GENOMIC DNA]</scope>
</reference>
<evidence type="ECO:0000313" key="9">
    <source>
        <dbReference type="Proteomes" id="UP000059419"/>
    </source>
</evidence>
<keyword evidence="3 6" id="KW-0812">Transmembrane</keyword>
<dbReference type="PATRIC" id="fig|1619313.3.peg.3385"/>
<feature type="transmembrane region" description="Helical" evidence="6">
    <location>
        <begin position="54"/>
        <end position="72"/>
    </location>
</feature>
<dbReference type="GeneID" id="84611766"/>
<evidence type="ECO:0000256" key="4">
    <source>
        <dbReference type="ARBA" id="ARBA00022989"/>
    </source>
</evidence>
<evidence type="ECO:0000256" key="5">
    <source>
        <dbReference type="ARBA" id="ARBA00023136"/>
    </source>
</evidence>
<dbReference type="AlphaFoldDB" id="A0A0U5L8S7"/>
<dbReference type="EMBL" id="LN907827">
    <property type="protein sequence ID" value="CUU25493.1"/>
    <property type="molecule type" value="Genomic_DNA"/>
</dbReference>
<accession>A0A0U5L8S7</accession>
<feature type="transmembrane region" description="Helical" evidence="6">
    <location>
        <begin position="28"/>
        <end position="47"/>
    </location>
</feature>